<accession>A0AAF0IEJ5</accession>
<feature type="chain" id="PRO_5042284914" description="Stress response protein ish1" evidence="1">
    <location>
        <begin position="20"/>
        <end position="538"/>
    </location>
</feature>
<evidence type="ECO:0000313" key="3">
    <source>
        <dbReference type="Proteomes" id="UP001219355"/>
    </source>
</evidence>
<dbReference type="InterPro" id="IPR018803">
    <property type="entry name" value="Ish1/Msc1-like"/>
</dbReference>
<evidence type="ECO:0008006" key="4">
    <source>
        <dbReference type="Google" id="ProtNLM"/>
    </source>
</evidence>
<feature type="signal peptide" evidence="1">
    <location>
        <begin position="1"/>
        <end position="19"/>
    </location>
</feature>
<reference evidence="2" key="1">
    <citation type="submission" date="2023-03" db="EMBL/GenBank/DDBJ databases">
        <title>Emydomyces testavorans Genome Sequence.</title>
        <authorList>
            <person name="Hoyer L."/>
        </authorList>
    </citation>
    <scope>NUCLEOTIDE SEQUENCE</scope>
    <source>
        <strain evidence="2">16-2883</strain>
    </source>
</reference>
<protein>
    <recommendedName>
        <fullName evidence="4">Stress response protein ish1</fullName>
    </recommendedName>
</protein>
<sequence length="538" mass="60519">MKLFTTGLILALAATEAVGSSNWFSKAGMLLDPHLSMHTTQHYSATWHETELERWLSDHDIPYPTPADRKDLENLVKTNWEAYVQGPITHTAEAVSDSYEHAKNWIFDSYVLFRALGEDELKLIKRRWSDSQLKSFLDKNGIPNPQPKKRDTLLATARENYESIAQKLGQTTFYPGNWLYEQWSDSDLKEYLDSRGYNVPQPTTRDKLIAAVRRNSRRASVESQKAAAAASSSAAAAQESLTEALFNAWSESDFKKFFDEHGIKVPQGSRRNELVALARKHRKSLLQEPTSSISSLYGGATSKAGNEFARATEDAQMKADDLFNSAIEKWSDSRLKAYLDARGVPVPQGSKRDELLAKVRLNRHKATTGYSAWTFDTWNKENLGKYLSSQHKKALEKVGGSRDELLKQAQDAYASASKTGGSNYASMTSYLASATDAAKDMSFNTWSKEDLQKYLESYGFKSRRDAEIDELREEARRNANYFLYGTVKQEGMFDRAWSAGQWVWDQLKIGALSGRAEGQKAADAAKEKASQAKEKVEL</sequence>
<keyword evidence="3" id="KW-1185">Reference proteome</keyword>
<dbReference type="AlphaFoldDB" id="A0AAF0IEJ5"/>
<dbReference type="Pfam" id="PF10281">
    <property type="entry name" value="Ish1"/>
    <property type="match status" value="6"/>
</dbReference>
<name>A0AAF0IEJ5_9EURO</name>
<organism evidence="2 3">
    <name type="scientific">Emydomyces testavorans</name>
    <dbReference type="NCBI Taxonomy" id="2070801"/>
    <lineage>
        <taxon>Eukaryota</taxon>
        <taxon>Fungi</taxon>
        <taxon>Dikarya</taxon>
        <taxon>Ascomycota</taxon>
        <taxon>Pezizomycotina</taxon>
        <taxon>Eurotiomycetes</taxon>
        <taxon>Eurotiomycetidae</taxon>
        <taxon>Onygenales</taxon>
        <taxon>Nannizziopsiaceae</taxon>
        <taxon>Emydomyces</taxon>
    </lineage>
</organism>
<evidence type="ECO:0000313" key="2">
    <source>
        <dbReference type="EMBL" id="WEW55105.1"/>
    </source>
</evidence>
<keyword evidence="1" id="KW-0732">Signal</keyword>
<dbReference type="Proteomes" id="UP001219355">
    <property type="component" value="Chromosome 1"/>
</dbReference>
<dbReference type="EMBL" id="CP120627">
    <property type="protein sequence ID" value="WEW55105.1"/>
    <property type="molecule type" value="Genomic_DNA"/>
</dbReference>
<proteinExistence type="predicted"/>
<evidence type="ECO:0000256" key="1">
    <source>
        <dbReference type="SAM" id="SignalP"/>
    </source>
</evidence>
<gene>
    <name evidence="2" type="ORF">PRK78_000533</name>
</gene>